<reference evidence="1 2" key="1">
    <citation type="submission" date="2018-07" db="EMBL/GenBank/DDBJ databases">
        <title>Genomic Encyclopedia of Type Strains, Phase III (KMG-III): the genomes of soil and plant-associated and newly described type strains.</title>
        <authorList>
            <person name="Whitman W."/>
        </authorList>
    </citation>
    <scope>NUCLEOTIDE SEQUENCE [LARGE SCALE GENOMIC DNA]</scope>
    <source>
        <strain evidence="1 2">CECT 8525</strain>
    </source>
</reference>
<comment type="caution">
    <text evidence="1">The sequence shown here is derived from an EMBL/GenBank/DDBJ whole genome shotgun (WGS) entry which is preliminary data.</text>
</comment>
<name>A0A368YV98_9RHOB</name>
<evidence type="ECO:0000313" key="1">
    <source>
        <dbReference type="EMBL" id="RCW84093.1"/>
    </source>
</evidence>
<protein>
    <submittedName>
        <fullName evidence="1">Uncharacterized protein</fullName>
    </submittedName>
</protein>
<keyword evidence="2" id="KW-1185">Reference proteome</keyword>
<sequence>MKSTFSSARAVSLQQRDTTRVAQGAAAAQGSTVRTGAAPTAPALPRQLLDWLTQLTLLYGVPFEYLVADPRLLPPESMRFFHIDRNWLQRSVDGALSTATLSTAEAIFNETLFEAVYAEIEANQQALRATLRGKPLPQEVTVPAAYTGFLFRSVVVSGWPGLEVLASREGKTVELVRMDRLSATILLVIFAEQPDSVSFIEPSEGLHFGLLPVAGTPGAWQVNLRGLGLGGYVAGTQIAQNSENLTGPVIMRDGTGQPAGVVRVADTAAKLAAAMPKAALPPSGKLSAAGFALQMVRGAGRQDYTASATALCPANGGQ</sequence>
<dbReference type="OrthoDB" id="4846903at2"/>
<organism evidence="1 2">
    <name type="scientific">Paracoccus lutimaris</name>
    <dbReference type="NCBI Taxonomy" id="1490030"/>
    <lineage>
        <taxon>Bacteria</taxon>
        <taxon>Pseudomonadati</taxon>
        <taxon>Pseudomonadota</taxon>
        <taxon>Alphaproteobacteria</taxon>
        <taxon>Rhodobacterales</taxon>
        <taxon>Paracoccaceae</taxon>
        <taxon>Paracoccus</taxon>
    </lineage>
</organism>
<gene>
    <name evidence="1" type="ORF">DFP89_10837</name>
</gene>
<dbReference type="EMBL" id="QPJL01000008">
    <property type="protein sequence ID" value="RCW84093.1"/>
    <property type="molecule type" value="Genomic_DNA"/>
</dbReference>
<dbReference type="AlphaFoldDB" id="A0A368YV98"/>
<dbReference type="RefSeq" id="WP_114349081.1">
    <property type="nucleotide sequence ID" value="NZ_QPJL01000008.1"/>
</dbReference>
<dbReference type="Proteomes" id="UP000253345">
    <property type="component" value="Unassembled WGS sequence"/>
</dbReference>
<evidence type="ECO:0000313" key="2">
    <source>
        <dbReference type="Proteomes" id="UP000253345"/>
    </source>
</evidence>
<proteinExistence type="predicted"/>
<accession>A0A368YV98</accession>